<reference evidence="1 2" key="1">
    <citation type="submission" date="2018-11" db="EMBL/GenBank/DDBJ databases">
        <title>Sequencing the genomes of 1000 actinobacteria strains.</title>
        <authorList>
            <person name="Klenk H.-P."/>
        </authorList>
    </citation>
    <scope>NUCLEOTIDE SEQUENCE [LARGE SCALE GENOMIC DNA]</scope>
    <source>
        <strain evidence="1 2">DSM 44254</strain>
    </source>
</reference>
<keyword evidence="2" id="KW-1185">Reference proteome</keyword>
<sequence>MAAMGDLDAYWGLERYRLGPVDLIELEEAVVLRRRAALREKGWIVAPGEPPGLAPCPFRDRLDGFAAGRSDGVLVVRGLGEAGTRSGGITETGPDVLHLIADRLGAPLGDSREPAAFAVWLCPPGARPQRFAVIADDGASTEAELDPGELLLVDLARAAARPVPDGGDALAVRVAAGGPV</sequence>
<dbReference type="EMBL" id="RJKE01000001">
    <property type="protein sequence ID" value="ROO85973.1"/>
    <property type="molecule type" value="Genomic_DNA"/>
</dbReference>
<protein>
    <submittedName>
        <fullName evidence="1">Uncharacterized protein</fullName>
    </submittedName>
</protein>
<dbReference type="RefSeq" id="WP_123665420.1">
    <property type="nucleotide sequence ID" value="NZ_RJKE01000001.1"/>
</dbReference>
<dbReference type="AlphaFoldDB" id="A0A3N1CXF7"/>
<gene>
    <name evidence="1" type="ORF">EDD29_3528</name>
</gene>
<comment type="caution">
    <text evidence="1">The sequence shown here is derived from an EMBL/GenBank/DDBJ whole genome shotgun (WGS) entry which is preliminary data.</text>
</comment>
<evidence type="ECO:0000313" key="1">
    <source>
        <dbReference type="EMBL" id="ROO85973.1"/>
    </source>
</evidence>
<proteinExistence type="predicted"/>
<evidence type="ECO:0000313" key="2">
    <source>
        <dbReference type="Proteomes" id="UP000272400"/>
    </source>
</evidence>
<accession>A0A3N1CXF7</accession>
<organism evidence="1 2">
    <name type="scientific">Actinocorallia herbida</name>
    <dbReference type="NCBI Taxonomy" id="58109"/>
    <lineage>
        <taxon>Bacteria</taxon>
        <taxon>Bacillati</taxon>
        <taxon>Actinomycetota</taxon>
        <taxon>Actinomycetes</taxon>
        <taxon>Streptosporangiales</taxon>
        <taxon>Thermomonosporaceae</taxon>
        <taxon>Actinocorallia</taxon>
    </lineage>
</organism>
<dbReference type="Proteomes" id="UP000272400">
    <property type="component" value="Unassembled WGS sequence"/>
</dbReference>
<name>A0A3N1CXF7_9ACTN</name>